<accession>S4RAG9</accession>
<dbReference type="PANTHER" id="PTHR22838">
    <property type="entry name" value="WD REPEAT PROTEIN 26-RELATED"/>
    <property type="match status" value="1"/>
</dbReference>
<evidence type="ECO:0000256" key="2">
    <source>
        <dbReference type="ARBA" id="ARBA00022737"/>
    </source>
</evidence>
<dbReference type="SMART" id="SM00320">
    <property type="entry name" value="WD40"/>
    <property type="match status" value="2"/>
</dbReference>
<evidence type="ECO:0000256" key="4">
    <source>
        <dbReference type="PROSITE-ProRule" id="PRU00221"/>
    </source>
</evidence>
<dbReference type="InterPro" id="IPR015943">
    <property type="entry name" value="WD40/YVTN_repeat-like_dom_sf"/>
</dbReference>
<dbReference type="HOGENOM" id="CLU_2066773_0_0_1"/>
<protein>
    <recommendedName>
        <fullName evidence="3">WD repeat-containing protein 26</fullName>
    </recommendedName>
</protein>
<dbReference type="InterPro" id="IPR036322">
    <property type="entry name" value="WD40_repeat_dom_sf"/>
</dbReference>
<dbReference type="InterPro" id="IPR001680">
    <property type="entry name" value="WD40_rpt"/>
</dbReference>
<dbReference type="STRING" id="7757.ENSPMAP00000002200"/>
<dbReference type="InterPro" id="IPR051350">
    <property type="entry name" value="WD_repeat-ST_regulator"/>
</dbReference>
<keyword evidence="2" id="KW-0677">Repeat</keyword>
<reference evidence="6" key="1">
    <citation type="submission" date="2025-08" db="UniProtKB">
        <authorList>
            <consortium name="Ensembl"/>
        </authorList>
    </citation>
    <scope>IDENTIFICATION</scope>
</reference>
<dbReference type="OMA" id="MSEDFIA"/>
<dbReference type="Pfam" id="PF00400">
    <property type="entry name" value="WD40"/>
    <property type="match status" value="2"/>
</dbReference>
<dbReference type="GO" id="GO:0034657">
    <property type="term" value="C:GID complex"/>
    <property type="evidence" value="ECO:0007669"/>
    <property type="project" value="TreeGrafter"/>
</dbReference>
<reference evidence="6" key="2">
    <citation type="submission" date="2025-09" db="UniProtKB">
        <authorList>
            <consortium name="Ensembl"/>
        </authorList>
    </citation>
    <scope>IDENTIFICATION</scope>
</reference>
<evidence type="ECO:0000256" key="1">
    <source>
        <dbReference type="ARBA" id="ARBA00022574"/>
    </source>
</evidence>
<keyword evidence="1 4" id="KW-0853">WD repeat</keyword>
<proteinExistence type="predicted"/>
<dbReference type="Gene3D" id="2.130.10.10">
    <property type="entry name" value="YVTN repeat-like/Quinoprotein amine dehydrogenase"/>
    <property type="match status" value="1"/>
</dbReference>
<dbReference type="AlphaFoldDB" id="S4RAG9"/>
<dbReference type="PROSITE" id="PS50294">
    <property type="entry name" value="WD_REPEATS_REGION"/>
    <property type="match status" value="1"/>
</dbReference>
<dbReference type="Ensembl" id="ENSPMAT00000002211.1">
    <property type="protein sequence ID" value="ENSPMAP00000002200.1"/>
    <property type="gene ID" value="ENSPMAG00000002011.1"/>
</dbReference>
<feature type="region of interest" description="Disordered" evidence="5">
    <location>
        <begin position="120"/>
        <end position="139"/>
    </location>
</feature>
<dbReference type="GO" id="GO:0043161">
    <property type="term" value="P:proteasome-mediated ubiquitin-dependent protein catabolic process"/>
    <property type="evidence" value="ECO:0007669"/>
    <property type="project" value="TreeGrafter"/>
</dbReference>
<dbReference type="SUPFAM" id="SSF50978">
    <property type="entry name" value="WD40 repeat-like"/>
    <property type="match status" value="1"/>
</dbReference>
<evidence type="ECO:0000256" key="3">
    <source>
        <dbReference type="ARBA" id="ARBA00040955"/>
    </source>
</evidence>
<dbReference type="GeneTree" id="ENSGT00940000153634"/>
<evidence type="ECO:0000256" key="5">
    <source>
        <dbReference type="SAM" id="MobiDB-lite"/>
    </source>
</evidence>
<dbReference type="PANTHER" id="PTHR22838:SF0">
    <property type="entry name" value="WD REPEAT-CONTAINING PROTEIN 26"/>
    <property type="match status" value="1"/>
</dbReference>
<dbReference type="PROSITE" id="PS50082">
    <property type="entry name" value="WD_REPEATS_2"/>
    <property type="match status" value="1"/>
</dbReference>
<sequence>IQEDHPIMTFSVSKDDRLALINVATQGVHLWDLHERALVRKYQGITQGLYTIHSCFGGPNEDFVASGSEDHKVYVWHRKQEQPVAVLAGHTRAVSCVSWNPRVPSMLASASDDGTVRIWGPAPALPDGDPHARCPRAQT</sequence>
<evidence type="ECO:0000313" key="6">
    <source>
        <dbReference type="Ensembl" id="ENSPMAP00000002200.1"/>
    </source>
</evidence>
<feature type="repeat" description="WD" evidence="4">
    <location>
        <begin position="87"/>
        <end position="119"/>
    </location>
</feature>
<name>S4RAG9_PETMA</name>
<organism evidence="6">
    <name type="scientific">Petromyzon marinus</name>
    <name type="common">Sea lamprey</name>
    <dbReference type="NCBI Taxonomy" id="7757"/>
    <lineage>
        <taxon>Eukaryota</taxon>
        <taxon>Metazoa</taxon>
        <taxon>Chordata</taxon>
        <taxon>Craniata</taxon>
        <taxon>Vertebrata</taxon>
        <taxon>Cyclostomata</taxon>
        <taxon>Hyperoartia</taxon>
        <taxon>Petromyzontiformes</taxon>
        <taxon>Petromyzontidae</taxon>
        <taxon>Petromyzon</taxon>
    </lineage>
</organism>